<keyword evidence="1" id="KW-0472">Membrane</keyword>
<evidence type="ECO:0000256" key="1">
    <source>
        <dbReference type="SAM" id="Phobius"/>
    </source>
</evidence>
<dbReference type="GeneID" id="301844658"/>
<feature type="transmembrane region" description="Helical" evidence="1">
    <location>
        <begin position="394"/>
        <end position="415"/>
    </location>
</feature>
<name>A0A3N2GWB5_9PSEU</name>
<organism evidence="2 3">
    <name type="scientific">Amycolatopsis thermoflava</name>
    <dbReference type="NCBI Taxonomy" id="84480"/>
    <lineage>
        <taxon>Bacteria</taxon>
        <taxon>Bacillati</taxon>
        <taxon>Actinomycetota</taxon>
        <taxon>Actinomycetes</taxon>
        <taxon>Pseudonocardiales</taxon>
        <taxon>Pseudonocardiaceae</taxon>
        <taxon>Amycolatopsis</taxon>
        <taxon>Amycolatopsis methanolica group</taxon>
    </lineage>
</organism>
<accession>A0A3N2GWB5</accession>
<keyword evidence="1" id="KW-0812">Transmembrane</keyword>
<reference evidence="2 3" key="1">
    <citation type="submission" date="2018-11" db="EMBL/GenBank/DDBJ databases">
        <title>Sequencing the genomes of 1000 actinobacteria strains.</title>
        <authorList>
            <person name="Klenk H.-P."/>
        </authorList>
    </citation>
    <scope>NUCLEOTIDE SEQUENCE [LARGE SCALE GENOMIC DNA]</scope>
    <source>
        <strain evidence="2 3">DSM 44348</strain>
    </source>
</reference>
<dbReference type="RefSeq" id="WP_123684296.1">
    <property type="nucleotide sequence ID" value="NZ_RKHY01000001.1"/>
</dbReference>
<protein>
    <recommendedName>
        <fullName evidence="4">TIR domain-containing protein</fullName>
    </recommendedName>
</protein>
<keyword evidence="3" id="KW-1185">Reference proteome</keyword>
<dbReference type="Proteomes" id="UP000274843">
    <property type="component" value="Unassembled WGS sequence"/>
</dbReference>
<keyword evidence="1" id="KW-1133">Transmembrane helix</keyword>
<sequence length="417" mass="45510">MPVMYFAHSYRERDARIVDYFGRLMRSEGLVPSLDPPSDSVNGAKLQRHLNASDGMIAVLSRREDGTSPHILFELGLAVRARFPVLVFIEDTLPNDVVSPHVPQQRFSYRSFLRQAPAHRQALRFLKAYLATTPPGGYVPLGRRRSCLVVRSAPDALVDATASWIEQQADYEVGVLDQRTGAVPWAPFDEIRAASVLVTFASGDRSRGYLSGFAVGAGVPTIELTVDPGVRRDRTVPDEYQPRPVGGPDQLPGVLATEFELFEQDFLELTDQDAVDRYTSFLVDLRGDYDSATREAAMEVVMGDKYEVSGQAGAVGRNARAKNMTFQQLWQGEGARLDLPRLASELEILRLELKRQATTREHDAAVAEVGAAAEAAERGDGPETLSRLQRAGKWALGAATAIGTGVAAAAIKVAIGF</sequence>
<evidence type="ECO:0000313" key="3">
    <source>
        <dbReference type="Proteomes" id="UP000274843"/>
    </source>
</evidence>
<evidence type="ECO:0008006" key="4">
    <source>
        <dbReference type="Google" id="ProtNLM"/>
    </source>
</evidence>
<gene>
    <name evidence="2" type="ORF">EDD35_3285</name>
</gene>
<dbReference type="AlphaFoldDB" id="A0A3N2GWB5"/>
<comment type="caution">
    <text evidence="2">The sequence shown here is derived from an EMBL/GenBank/DDBJ whole genome shotgun (WGS) entry which is preliminary data.</text>
</comment>
<dbReference type="EMBL" id="RKHY01000001">
    <property type="protein sequence ID" value="ROS40938.1"/>
    <property type="molecule type" value="Genomic_DNA"/>
</dbReference>
<evidence type="ECO:0000313" key="2">
    <source>
        <dbReference type="EMBL" id="ROS40938.1"/>
    </source>
</evidence>
<proteinExistence type="predicted"/>